<reference evidence="4" key="1">
    <citation type="journal article" date="2015" name="Genome">
        <title>Whole Genome Sequence of the Non-Microcystin-Producing Microcystis aeruginosa Strain NIES-44.</title>
        <authorList>
            <person name="Okano K."/>
            <person name="Miyata N."/>
            <person name="Ozaki Y."/>
        </authorList>
    </citation>
    <scope>NUCLEOTIDE SEQUENCE [LARGE SCALE GENOMIC DNA]</scope>
    <source>
        <strain evidence="4">NIES-44</strain>
    </source>
</reference>
<dbReference type="InterPro" id="IPR052763">
    <property type="entry name" value="DnaJ_C4"/>
</dbReference>
<evidence type="ECO:0000313" key="4">
    <source>
        <dbReference type="Proteomes" id="UP000030321"/>
    </source>
</evidence>
<dbReference type="Gene3D" id="1.10.287.110">
    <property type="entry name" value="DnaJ domain"/>
    <property type="match status" value="1"/>
</dbReference>
<dbReference type="AlphaFoldDB" id="A0A0A1W0R2"/>
<dbReference type="Proteomes" id="UP000030321">
    <property type="component" value="Unassembled WGS sequence"/>
</dbReference>
<dbReference type="SUPFAM" id="SSF46565">
    <property type="entry name" value="Chaperone J-domain"/>
    <property type="match status" value="1"/>
</dbReference>
<dbReference type="InterPro" id="IPR036869">
    <property type="entry name" value="J_dom_sf"/>
</dbReference>
<organism evidence="3 4">
    <name type="scientific">Microcystis aeruginosa NIES-44</name>
    <dbReference type="NCBI Taxonomy" id="449439"/>
    <lineage>
        <taxon>Bacteria</taxon>
        <taxon>Bacillati</taxon>
        <taxon>Cyanobacteriota</taxon>
        <taxon>Cyanophyceae</taxon>
        <taxon>Oscillatoriophycideae</taxon>
        <taxon>Chroococcales</taxon>
        <taxon>Microcystaceae</taxon>
        <taxon>Microcystis</taxon>
    </lineage>
</organism>
<accession>A0A0A1W0R2</accession>
<keyword evidence="1" id="KW-0472">Membrane</keyword>
<dbReference type="EMBL" id="BBPA01000067">
    <property type="protein sequence ID" value="GAL95116.1"/>
    <property type="molecule type" value="Genomic_DNA"/>
</dbReference>
<dbReference type="CDD" id="cd06257">
    <property type="entry name" value="DnaJ"/>
    <property type="match status" value="1"/>
</dbReference>
<dbReference type="PRINTS" id="PR00625">
    <property type="entry name" value="JDOMAIN"/>
</dbReference>
<dbReference type="PANTHER" id="PTHR44825">
    <property type="match status" value="1"/>
</dbReference>
<comment type="caution">
    <text evidence="3">The sequence shown here is derived from an EMBL/GenBank/DDBJ whole genome shotgun (WGS) entry which is preliminary data.</text>
</comment>
<dbReference type="PROSITE" id="PS00636">
    <property type="entry name" value="DNAJ_1"/>
    <property type="match status" value="1"/>
</dbReference>
<dbReference type="SMART" id="SM00271">
    <property type="entry name" value="DnaJ"/>
    <property type="match status" value="1"/>
</dbReference>
<dbReference type="PANTHER" id="PTHR44825:SF1">
    <property type="entry name" value="DNAJ HOMOLOG SUBFAMILY C MEMBER 4"/>
    <property type="match status" value="1"/>
</dbReference>
<dbReference type="Pfam" id="PF00226">
    <property type="entry name" value="DnaJ"/>
    <property type="match status" value="1"/>
</dbReference>
<sequence>MTFERDNSQTTPRVIAANSRFADTYYAILGLHPRASVIEVRRAYRELSKRYHPDTTELSPEVAKVKFQRLNEAYATLSNPDRRSLYDLQIGYSRWNVIQTIPDSDEPIANRSAYLDPTDRPLSSGEIFALFILALTLLGCLLLAVIIAMLRGENAVTVAQLFLI</sequence>
<keyword evidence="1" id="KW-0812">Transmembrane</keyword>
<name>A0A0A1W0R2_MICAE</name>
<dbReference type="RefSeq" id="WP_045361349.1">
    <property type="nucleotide sequence ID" value="NZ_BBPA01000067.1"/>
</dbReference>
<keyword evidence="1" id="KW-1133">Transmembrane helix</keyword>
<gene>
    <name evidence="3" type="ORF">N44_03971</name>
</gene>
<evidence type="ECO:0000259" key="2">
    <source>
        <dbReference type="PROSITE" id="PS50076"/>
    </source>
</evidence>
<feature type="domain" description="J" evidence="2">
    <location>
        <begin position="24"/>
        <end position="90"/>
    </location>
</feature>
<proteinExistence type="predicted"/>
<evidence type="ECO:0000256" key="1">
    <source>
        <dbReference type="SAM" id="Phobius"/>
    </source>
</evidence>
<feature type="transmembrane region" description="Helical" evidence="1">
    <location>
        <begin position="127"/>
        <end position="150"/>
    </location>
</feature>
<protein>
    <submittedName>
        <fullName evidence="3">DnaJ protein</fullName>
    </submittedName>
</protein>
<dbReference type="InterPro" id="IPR001623">
    <property type="entry name" value="DnaJ_domain"/>
</dbReference>
<dbReference type="PROSITE" id="PS50076">
    <property type="entry name" value="DNAJ_2"/>
    <property type="match status" value="1"/>
</dbReference>
<evidence type="ECO:0000313" key="3">
    <source>
        <dbReference type="EMBL" id="GAL95116.1"/>
    </source>
</evidence>
<dbReference type="InterPro" id="IPR018253">
    <property type="entry name" value="DnaJ_domain_CS"/>
</dbReference>